<dbReference type="InterPro" id="IPR045941">
    <property type="entry name" value="DUF6361"/>
</dbReference>
<sequence>MASSLTWLDHDSAARDRSLRVLSLFREKESRDELGIGSIRDGIADILFPGTSTIQTRLRYMLLVPWMYRELESRRLAPGSFSLESRRFELSMVEPLLDKNERGVFGAQSKGDLKRLPSSVYWAGLRTWGIRAFDGSQSDYFRSAPALALKRTARRRKDDDDADPNASLTTWHLGLPAAPEGFPTKLSLKISPDEARYLRDRIATSCPESLLSWLVLRGRPDDCREPWLHHQLGSFPKPTRDLLEHGRLLSDVVEGAAWLYNVCLADKRQDEALGQSHREGLEEWRGRASLSDIEKWDLGDLWNVLASRGHPISSTTRGFVADWTARLIATRGEFAEDDSARDLIERRERTLKKSRSRFTNRGALNQWGGSSGLNRLVYRWPTTNDFLRDLLPALRRS</sequence>
<dbReference type="AlphaFoldDB" id="A0AA86J7L4"/>
<dbReference type="Pfam" id="PF19888">
    <property type="entry name" value="DUF6361"/>
    <property type="match status" value="1"/>
</dbReference>
<evidence type="ECO:0000313" key="1">
    <source>
        <dbReference type="EMBL" id="BET26495.1"/>
    </source>
</evidence>
<name>A0AA86J7L4_9BURK</name>
<organism evidence="1 2">
    <name type="scientific">Limnobacter thiooxidans</name>
    <dbReference type="NCBI Taxonomy" id="131080"/>
    <lineage>
        <taxon>Bacteria</taxon>
        <taxon>Pseudomonadati</taxon>
        <taxon>Pseudomonadota</taxon>
        <taxon>Betaproteobacteria</taxon>
        <taxon>Burkholderiales</taxon>
        <taxon>Burkholderiaceae</taxon>
        <taxon>Limnobacter</taxon>
    </lineage>
</organism>
<proteinExistence type="predicted"/>
<keyword evidence="2" id="KW-1185">Reference proteome</keyword>
<evidence type="ECO:0000313" key="2">
    <source>
        <dbReference type="Proteomes" id="UP001329151"/>
    </source>
</evidence>
<dbReference type="RefSeq" id="WP_130556040.1">
    <property type="nucleotide sequence ID" value="NZ_AP028947.1"/>
</dbReference>
<dbReference type="Proteomes" id="UP001329151">
    <property type="component" value="Chromosome"/>
</dbReference>
<dbReference type="EMBL" id="AP028947">
    <property type="protein sequence ID" value="BET26495.1"/>
    <property type="molecule type" value="Genomic_DNA"/>
</dbReference>
<dbReference type="KEGG" id="lto:RGQ30_19960"/>
<gene>
    <name evidence="1" type="ORF">RGQ30_19960</name>
</gene>
<reference evidence="1 2" key="1">
    <citation type="submission" date="2023-10" db="EMBL/GenBank/DDBJ databases">
        <title>Complete Genome Sequence of Limnobacter thiooxidans CS-K2T, Isolated from freshwater lake sediments in Bavaria, Germany.</title>
        <authorList>
            <person name="Naruki M."/>
            <person name="Watanabe A."/>
            <person name="Warashina T."/>
            <person name="Morita T."/>
            <person name="Arakawa K."/>
        </authorList>
    </citation>
    <scope>NUCLEOTIDE SEQUENCE [LARGE SCALE GENOMIC DNA]</scope>
    <source>
        <strain evidence="1 2">CS-K2</strain>
    </source>
</reference>
<accession>A0AA86J7L4</accession>
<protein>
    <submittedName>
        <fullName evidence="1">DUF6361 family protein</fullName>
    </submittedName>
</protein>